<comment type="similarity">
    <text evidence="1">Belongs to the HyuE racemase family.</text>
</comment>
<protein>
    <submittedName>
        <fullName evidence="2">Hydrogenase expression protein HupH</fullName>
    </submittedName>
</protein>
<organism evidence="2 3">
    <name type="scientific">Phreatobacter stygius</name>
    <dbReference type="NCBI Taxonomy" id="1940610"/>
    <lineage>
        <taxon>Bacteria</taxon>
        <taxon>Pseudomonadati</taxon>
        <taxon>Pseudomonadota</taxon>
        <taxon>Alphaproteobacteria</taxon>
        <taxon>Hyphomicrobiales</taxon>
        <taxon>Phreatobacteraceae</taxon>
        <taxon>Phreatobacter</taxon>
    </lineage>
</organism>
<reference evidence="2 3" key="1">
    <citation type="submission" date="2019-04" db="EMBL/GenBank/DDBJ databases">
        <title>Phreatobacter aquaticus sp. nov.</title>
        <authorList>
            <person name="Choi A."/>
        </authorList>
    </citation>
    <scope>NUCLEOTIDE SEQUENCE [LARGE SCALE GENOMIC DNA]</scope>
    <source>
        <strain evidence="2 3">KCTC 52518</strain>
    </source>
</reference>
<evidence type="ECO:0000256" key="1">
    <source>
        <dbReference type="ARBA" id="ARBA00038414"/>
    </source>
</evidence>
<evidence type="ECO:0000313" key="2">
    <source>
        <dbReference type="EMBL" id="QCI68446.1"/>
    </source>
</evidence>
<dbReference type="PANTHER" id="PTHR28047:SF5">
    <property type="entry name" value="PROTEIN DCG1"/>
    <property type="match status" value="1"/>
</dbReference>
<keyword evidence="3" id="KW-1185">Reference proteome</keyword>
<dbReference type="InterPro" id="IPR053714">
    <property type="entry name" value="Iso_Racemase_Enz_sf"/>
</dbReference>
<dbReference type="InterPro" id="IPR052186">
    <property type="entry name" value="Hydantoin_racemase-like"/>
</dbReference>
<dbReference type="Pfam" id="PF01177">
    <property type="entry name" value="Asp_Glu_race"/>
    <property type="match status" value="1"/>
</dbReference>
<dbReference type="Gene3D" id="3.40.50.12500">
    <property type="match status" value="1"/>
</dbReference>
<dbReference type="RefSeq" id="WP_136963865.1">
    <property type="nucleotide sequence ID" value="NZ_CP039690.1"/>
</dbReference>
<sequence length="215" mass="21769">MHLLLINPNTSRATTESMAGIARNAMPGITVECLTAPFGVPLITNATELALAAEAVAAALAAPRTGIDGIVIAAFGDPALQSLRQRLAVPVTGIAEAGMAEAGQDGRRFAVVTTTPDLVTSIAGLAEGYGHGGAFLGTVLTKGDIRTVMADPDRLAEALLEASRRAVREFGADAVVIGGGPLALAARRIGPDVPVPLIEPVPAAVRLAVARAAKT</sequence>
<dbReference type="GO" id="GO:0047661">
    <property type="term" value="F:amino-acid racemase activity"/>
    <property type="evidence" value="ECO:0007669"/>
    <property type="project" value="InterPro"/>
</dbReference>
<gene>
    <name evidence="2" type="ORF">E8M01_32005</name>
</gene>
<evidence type="ECO:0000313" key="3">
    <source>
        <dbReference type="Proteomes" id="UP000298781"/>
    </source>
</evidence>
<accession>A0A4D7BH16</accession>
<dbReference type="EMBL" id="CP039690">
    <property type="protein sequence ID" value="QCI68446.1"/>
    <property type="molecule type" value="Genomic_DNA"/>
</dbReference>
<dbReference type="Proteomes" id="UP000298781">
    <property type="component" value="Chromosome"/>
</dbReference>
<dbReference type="KEGG" id="pstg:E8M01_32005"/>
<name>A0A4D7BH16_9HYPH</name>
<dbReference type="InterPro" id="IPR015942">
    <property type="entry name" value="Asp/Glu/hydantoin_racemase"/>
</dbReference>
<dbReference type="OrthoDB" id="7774147at2"/>
<dbReference type="PANTHER" id="PTHR28047">
    <property type="entry name" value="PROTEIN DCG1"/>
    <property type="match status" value="1"/>
</dbReference>
<proteinExistence type="inferred from homology"/>
<dbReference type="AlphaFoldDB" id="A0A4D7BH16"/>